<dbReference type="GO" id="GO:0044550">
    <property type="term" value="P:secondary metabolite biosynthetic process"/>
    <property type="evidence" value="ECO:0007669"/>
    <property type="project" value="TreeGrafter"/>
</dbReference>
<reference evidence="4" key="1">
    <citation type="submission" date="2020-06" db="EMBL/GenBank/DDBJ databases">
        <title>Draft genome sequences of strains closely related to Aspergillus parafelis and Aspergillus hiratsukae.</title>
        <authorList>
            <person name="Dos Santos R.A.C."/>
            <person name="Rivero-Menendez O."/>
            <person name="Steenwyk J.L."/>
            <person name="Mead M.E."/>
            <person name="Goldman G.H."/>
            <person name="Alastruey-Izquierdo A."/>
            <person name="Rokas A."/>
        </authorList>
    </citation>
    <scope>NUCLEOTIDE SEQUENCE</scope>
    <source>
        <strain evidence="4">CNM-CM5793</strain>
    </source>
</reference>
<comment type="caution">
    <text evidence="4">The sequence shown here is derived from an EMBL/GenBank/DDBJ whole genome shotgun (WGS) entry which is preliminary data.</text>
</comment>
<dbReference type="OrthoDB" id="269227at2759"/>
<feature type="domain" description="Glucose-methanol-choline oxidoreductase N-terminal" evidence="3">
    <location>
        <begin position="297"/>
        <end position="311"/>
    </location>
</feature>
<dbReference type="PANTHER" id="PTHR11552:SF138">
    <property type="entry name" value="DEHYDROGENASE PKFF-RELATED"/>
    <property type="match status" value="1"/>
</dbReference>
<dbReference type="GO" id="GO:0050660">
    <property type="term" value="F:flavin adenine dinucleotide binding"/>
    <property type="evidence" value="ECO:0007669"/>
    <property type="project" value="InterPro"/>
</dbReference>
<evidence type="ECO:0000256" key="2">
    <source>
        <dbReference type="SAM" id="SignalP"/>
    </source>
</evidence>
<sequence>MAHRMIQVAIVALLAKAVLTSNLHASGNSTEYDFIVVGGGTAGLTVATRLAQHSFEVAVVEAGSRYEDNSLAAFPAAVVLPSGSDPTTESAMDWGFVTEEFPGANHRRIHFPRGKCLGGSSALNWMIYQRDAMQLWAQAVNDSSYLFEQALPYFQQSVNFTAPNATARRANATADYDADAFDLRNGGPVQVSYPNYAMPFSTWMKLGVNDIGIEETKDFNSGSLMGSQYCSSTIQPLNQTRSSSDAFLSTTDSLPLTVYDNTVAQRIVLDANKRATVVQISSNITLRARREVILSAGAIQSPQLLMLSGIGPEGTLRSHAIDVLVDLPGVGQNMWDHPFFAPSYRVRVDTFTSFATHLLENLREPNGPLGSPIADFLAWEKIPPAHRKTFDKEIEEDLARFPPDWPEAEASLS</sequence>
<dbReference type="PROSITE" id="PS00624">
    <property type="entry name" value="GMC_OXRED_2"/>
    <property type="match status" value="1"/>
</dbReference>
<name>A0A8H6NZW8_9EURO</name>
<protein>
    <recommendedName>
        <fullName evidence="3">Glucose-methanol-choline oxidoreductase N-terminal domain-containing protein</fullName>
    </recommendedName>
</protein>
<dbReference type="AlphaFoldDB" id="A0A8H6NZW8"/>
<feature type="chain" id="PRO_5034324361" description="Glucose-methanol-choline oxidoreductase N-terminal domain-containing protein" evidence="2">
    <location>
        <begin position="21"/>
        <end position="413"/>
    </location>
</feature>
<evidence type="ECO:0000313" key="5">
    <source>
        <dbReference type="Proteomes" id="UP000630445"/>
    </source>
</evidence>
<dbReference type="Gene3D" id="3.50.50.60">
    <property type="entry name" value="FAD/NAD(P)-binding domain"/>
    <property type="match status" value="1"/>
</dbReference>
<comment type="similarity">
    <text evidence="1">Belongs to the GMC oxidoreductase family.</text>
</comment>
<dbReference type="EMBL" id="JACBAD010002129">
    <property type="protein sequence ID" value="KAF7113793.1"/>
    <property type="molecule type" value="Genomic_DNA"/>
</dbReference>
<evidence type="ECO:0000259" key="3">
    <source>
        <dbReference type="PROSITE" id="PS00624"/>
    </source>
</evidence>
<accession>A0A8H6NZW8</accession>
<evidence type="ECO:0000313" key="4">
    <source>
        <dbReference type="EMBL" id="KAF7113793.1"/>
    </source>
</evidence>
<dbReference type="InterPro" id="IPR036188">
    <property type="entry name" value="FAD/NAD-bd_sf"/>
</dbReference>
<feature type="signal peptide" evidence="2">
    <location>
        <begin position="1"/>
        <end position="20"/>
    </location>
</feature>
<dbReference type="InterPro" id="IPR000172">
    <property type="entry name" value="GMC_OxRdtase_N"/>
</dbReference>
<dbReference type="Proteomes" id="UP000630445">
    <property type="component" value="Unassembled WGS sequence"/>
</dbReference>
<dbReference type="GO" id="GO:0016614">
    <property type="term" value="F:oxidoreductase activity, acting on CH-OH group of donors"/>
    <property type="evidence" value="ECO:0007669"/>
    <property type="project" value="InterPro"/>
</dbReference>
<dbReference type="InterPro" id="IPR012132">
    <property type="entry name" value="GMC_OxRdtase"/>
</dbReference>
<dbReference type="Pfam" id="PF00732">
    <property type="entry name" value="GMC_oxred_N"/>
    <property type="match status" value="1"/>
</dbReference>
<keyword evidence="5" id="KW-1185">Reference proteome</keyword>
<dbReference type="SUPFAM" id="SSF51905">
    <property type="entry name" value="FAD/NAD(P)-binding domain"/>
    <property type="match status" value="1"/>
</dbReference>
<proteinExistence type="inferred from homology"/>
<dbReference type="PANTHER" id="PTHR11552">
    <property type="entry name" value="GLUCOSE-METHANOL-CHOLINE GMC OXIDOREDUCTASE"/>
    <property type="match status" value="1"/>
</dbReference>
<organism evidence="4 5">
    <name type="scientific">Aspergillus hiratsukae</name>
    <dbReference type="NCBI Taxonomy" id="1194566"/>
    <lineage>
        <taxon>Eukaryota</taxon>
        <taxon>Fungi</taxon>
        <taxon>Dikarya</taxon>
        <taxon>Ascomycota</taxon>
        <taxon>Pezizomycotina</taxon>
        <taxon>Eurotiomycetes</taxon>
        <taxon>Eurotiomycetidae</taxon>
        <taxon>Eurotiales</taxon>
        <taxon>Aspergillaceae</taxon>
        <taxon>Aspergillus</taxon>
        <taxon>Aspergillus subgen. Fumigati</taxon>
    </lineage>
</organism>
<gene>
    <name evidence="4" type="ORF">CNMCM5793_004848</name>
</gene>
<keyword evidence="2" id="KW-0732">Signal</keyword>
<evidence type="ECO:0000256" key="1">
    <source>
        <dbReference type="ARBA" id="ARBA00010790"/>
    </source>
</evidence>
<dbReference type="Gene3D" id="3.30.560.10">
    <property type="entry name" value="Glucose Oxidase, domain 3"/>
    <property type="match status" value="1"/>
</dbReference>